<evidence type="ECO:0000259" key="15">
    <source>
        <dbReference type="PROSITE" id="PS50109"/>
    </source>
</evidence>
<feature type="transmembrane region" description="Helical" evidence="14">
    <location>
        <begin position="12"/>
        <end position="34"/>
    </location>
</feature>
<dbReference type="Pfam" id="PF02518">
    <property type="entry name" value="HATPase_c"/>
    <property type="match status" value="1"/>
</dbReference>
<evidence type="ECO:0000256" key="12">
    <source>
        <dbReference type="ARBA" id="ARBA00023012"/>
    </source>
</evidence>
<dbReference type="InterPro" id="IPR003594">
    <property type="entry name" value="HATPase_dom"/>
</dbReference>
<keyword evidence="3 14" id="KW-1003">Cell membrane</keyword>
<sequence length="477" mass="53263">MLSHLSLTARLSLMFSMAMLAIWGVVSLVLIQALDHHFAQQDKSDIQSKIVLAKQLISEQLQSSQPTWPAIENNLNQMLVGHSGYYLLVSDQQGQTLACAAPTGYQEPNLYIGTKIRQLTKGCHQGGRRYRSMTASMAVDLALFDTALANIPTENKQDMHTISISVALDTRYHQHFINEIKLGLTWLTGAIALISILLGWLASRTGLKPLRSLASLSARVTADRLDHRLSLANSPPELHPSIQAFNDMLDRLEDSFQRLTAFSSDIAHELRTPINSLMMQTQVALAQPRHSEEYQETLYANLETAERLARMISELLFLAKSEQGQLTMQTKPLALDDELDELIEFFEPLASEHQVRLHRQGQASLLGDKSMLQRAFSNLLTNAIRYTPAQREVRIKISQHRQGVTVAIENPGPVIPPEKWAHLFDRFYQADHARQPTTEGTGLGLAITHAIITAHHGTISVHSDAQATCFSVWLPHT</sequence>
<dbReference type="SMART" id="SM00387">
    <property type="entry name" value="HATPase_c"/>
    <property type="match status" value="1"/>
</dbReference>
<evidence type="ECO:0000313" key="17">
    <source>
        <dbReference type="EMBL" id="MBO1520114.1"/>
    </source>
</evidence>
<evidence type="ECO:0000256" key="14">
    <source>
        <dbReference type="RuleBase" id="RU364088"/>
    </source>
</evidence>
<keyword evidence="7 14" id="KW-0812">Transmembrane</keyword>
<feature type="domain" description="HAMP" evidence="16">
    <location>
        <begin position="204"/>
        <end position="257"/>
    </location>
</feature>
<evidence type="ECO:0000256" key="4">
    <source>
        <dbReference type="ARBA" id="ARBA00022519"/>
    </source>
</evidence>
<keyword evidence="9 14" id="KW-0418">Kinase</keyword>
<comment type="subcellular location">
    <subcellularLocation>
        <location evidence="2">Cell inner membrane</location>
        <topology evidence="2">Multi-pass membrane protein</topology>
    </subcellularLocation>
</comment>
<keyword evidence="5" id="KW-0597">Phosphoprotein</keyword>
<dbReference type="Pfam" id="PF00512">
    <property type="entry name" value="HisKA"/>
    <property type="match status" value="1"/>
</dbReference>
<proteinExistence type="predicted"/>
<evidence type="ECO:0000256" key="8">
    <source>
        <dbReference type="ARBA" id="ARBA00022741"/>
    </source>
</evidence>
<reference evidence="17 18" key="1">
    <citation type="submission" date="2021-03" db="EMBL/GenBank/DDBJ databases">
        <title>Oceanisphaera sp. nov., isolated from the intestine.</title>
        <authorList>
            <person name="Zhao L.-H."/>
            <person name="Shi L.-F."/>
        </authorList>
    </citation>
    <scope>NUCLEOTIDE SEQUENCE [LARGE SCALE GENOMIC DNA]</scope>
    <source>
        <strain evidence="17 18">DM8</strain>
    </source>
</reference>
<dbReference type="RefSeq" id="WP_208005990.1">
    <property type="nucleotide sequence ID" value="NZ_JAGDFX010000012.1"/>
</dbReference>
<dbReference type="InterPro" id="IPR036890">
    <property type="entry name" value="HATPase_C_sf"/>
</dbReference>
<dbReference type="Pfam" id="PF21085">
    <property type="entry name" value="CusS"/>
    <property type="match status" value="1"/>
</dbReference>
<keyword evidence="13 14" id="KW-0472">Membrane</keyword>
<dbReference type="Gene3D" id="1.10.287.130">
    <property type="match status" value="1"/>
</dbReference>
<protein>
    <recommendedName>
        <fullName evidence="14">Sensor protein</fullName>
        <ecNumber evidence="14">2.7.13.3</ecNumber>
    </recommendedName>
</protein>
<keyword evidence="10 14" id="KW-0067">ATP-binding</keyword>
<organism evidence="17 18">
    <name type="scientific">Oceanisphaera pacifica</name>
    <dbReference type="NCBI Taxonomy" id="2818389"/>
    <lineage>
        <taxon>Bacteria</taxon>
        <taxon>Pseudomonadati</taxon>
        <taxon>Pseudomonadota</taxon>
        <taxon>Gammaproteobacteria</taxon>
        <taxon>Aeromonadales</taxon>
        <taxon>Aeromonadaceae</taxon>
        <taxon>Oceanisphaera</taxon>
    </lineage>
</organism>
<dbReference type="PANTHER" id="PTHR45436">
    <property type="entry name" value="SENSOR HISTIDINE KINASE YKOH"/>
    <property type="match status" value="1"/>
</dbReference>
<evidence type="ECO:0000256" key="3">
    <source>
        <dbReference type="ARBA" id="ARBA00022475"/>
    </source>
</evidence>
<evidence type="ECO:0000256" key="9">
    <source>
        <dbReference type="ARBA" id="ARBA00022777"/>
    </source>
</evidence>
<dbReference type="Pfam" id="PF00672">
    <property type="entry name" value="HAMP"/>
    <property type="match status" value="1"/>
</dbReference>
<dbReference type="InterPro" id="IPR004358">
    <property type="entry name" value="Sig_transdc_His_kin-like_C"/>
</dbReference>
<dbReference type="PROSITE" id="PS50109">
    <property type="entry name" value="HIS_KIN"/>
    <property type="match status" value="1"/>
</dbReference>
<evidence type="ECO:0000256" key="11">
    <source>
        <dbReference type="ARBA" id="ARBA00022989"/>
    </source>
</evidence>
<evidence type="ECO:0000256" key="13">
    <source>
        <dbReference type="ARBA" id="ARBA00023136"/>
    </source>
</evidence>
<feature type="transmembrane region" description="Helical" evidence="14">
    <location>
        <begin position="182"/>
        <end position="202"/>
    </location>
</feature>
<dbReference type="Proteomes" id="UP000664882">
    <property type="component" value="Unassembled WGS sequence"/>
</dbReference>
<dbReference type="InterPro" id="IPR050428">
    <property type="entry name" value="TCS_sensor_his_kinase"/>
</dbReference>
<dbReference type="EMBL" id="JAGDFX010000012">
    <property type="protein sequence ID" value="MBO1520114.1"/>
    <property type="molecule type" value="Genomic_DNA"/>
</dbReference>
<evidence type="ECO:0000256" key="2">
    <source>
        <dbReference type="ARBA" id="ARBA00004429"/>
    </source>
</evidence>
<keyword evidence="18" id="KW-1185">Reference proteome</keyword>
<gene>
    <name evidence="17" type="ORF">J3U76_10860</name>
</gene>
<dbReference type="InterPro" id="IPR036097">
    <property type="entry name" value="HisK_dim/P_sf"/>
</dbReference>
<dbReference type="SUPFAM" id="SSF55874">
    <property type="entry name" value="ATPase domain of HSP90 chaperone/DNA topoisomerase II/histidine kinase"/>
    <property type="match status" value="1"/>
</dbReference>
<evidence type="ECO:0000256" key="10">
    <source>
        <dbReference type="ARBA" id="ARBA00022840"/>
    </source>
</evidence>
<dbReference type="PROSITE" id="PS50885">
    <property type="entry name" value="HAMP"/>
    <property type="match status" value="1"/>
</dbReference>
<keyword evidence="4 14" id="KW-0997">Cell inner membrane</keyword>
<accession>A0ABS3NHQ2</accession>
<dbReference type="PRINTS" id="PR00344">
    <property type="entry name" value="BCTRLSENSOR"/>
</dbReference>
<dbReference type="SUPFAM" id="SSF47384">
    <property type="entry name" value="Homodimeric domain of signal transducing histidine kinase"/>
    <property type="match status" value="1"/>
</dbReference>
<dbReference type="GO" id="GO:0004673">
    <property type="term" value="F:protein histidine kinase activity"/>
    <property type="evidence" value="ECO:0007669"/>
    <property type="project" value="UniProtKB-EC"/>
</dbReference>
<dbReference type="InterPro" id="IPR003660">
    <property type="entry name" value="HAMP_dom"/>
</dbReference>
<dbReference type="InterPro" id="IPR005467">
    <property type="entry name" value="His_kinase_dom"/>
</dbReference>
<evidence type="ECO:0000259" key="16">
    <source>
        <dbReference type="PROSITE" id="PS50885"/>
    </source>
</evidence>
<feature type="domain" description="Histidine kinase" evidence="15">
    <location>
        <begin position="265"/>
        <end position="477"/>
    </location>
</feature>
<comment type="catalytic activity">
    <reaction evidence="1 14">
        <text>ATP + protein L-histidine = ADP + protein N-phospho-L-histidine.</text>
        <dbReference type="EC" id="2.7.13.3"/>
    </reaction>
</comment>
<dbReference type="NCBIfam" id="TIGR01386">
    <property type="entry name" value="cztS_silS_copS"/>
    <property type="match status" value="1"/>
</dbReference>
<evidence type="ECO:0000256" key="6">
    <source>
        <dbReference type="ARBA" id="ARBA00022679"/>
    </source>
</evidence>
<keyword evidence="11 14" id="KW-1133">Transmembrane helix</keyword>
<evidence type="ECO:0000313" key="18">
    <source>
        <dbReference type="Proteomes" id="UP000664882"/>
    </source>
</evidence>
<dbReference type="CDD" id="cd06225">
    <property type="entry name" value="HAMP"/>
    <property type="match status" value="1"/>
</dbReference>
<dbReference type="InterPro" id="IPR006290">
    <property type="entry name" value="CztS_silS_copS"/>
</dbReference>
<dbReference type="Gene3D" id="3.30.565.10">
    <property type="entry name" value="Histidine kinase-like ATPase, C-terminal domain"/>
    <property type="match status" value="1"/>
</dbReference>
<dbReference type="SMART" id="SM00304">
    <property type="entry name" value="HAMP"/>
    <property type="match status" value="1"/>
</dbReference>
<evidence type="ECO:0000256" key="1">
    <source>
        <dbReference type="ARBA" id="ARBA00000085"/>
    </source>
</evidence>
<dbReference type="Gene3D" id="6.10.340.10">
    <property type="match status" value="1"/>
</dbReference>
<dbReference type="CDD" id="cd00082">
    <property type="entry name" value="HisKA"/>
    <property type="match status" value="1"/>
</dbReference>
<name>A0ABS3NHQ2_9GAMM</name>
<dbReference type="PANTHER" id="PTHR45436:SF15">
    <property type="entry name" value="SENSOR HISTIDINE KINASE CUSS"/>
    <property type="match status" value="1"/>
</dbReference>
<keyword evidence="6 14" id="KW-0808">Transferase</keyword>
<keyword evidence="8 14" id="KW-0547">Nucleotide-binding</keyword>
<evidence type="ECO:0000256" key="5">
    <source>
        <dbReference type="ARBA" id="ARBA00022553"/>
    </source>
</evidence>
<dbReference type="InterPro" id="IPR003661">
    <property type="entry name" value="HisK_dim/P_dom"/>
</dbReference>
<comment type="function">
    <text evidence="14">Member of a two-component regulatory system.</text>
</comment>
<dbReference type="SMART" id="SM00388">
    <property type="entry name" value="HisKA"/>
    <property type="match status" value="1"/>
</dbReference>
<dbReference type="InterPro" id="IPR048590">
    <property type="entry name" value="CusS-like_sensor"/>
</dbReference>
<keyword evidence="12 14" id="KW-0902">Two-component regulatory system</keyword>
<evidence type="ECO:0000256" key="7">
    <source>
        <dbReference type="ARBA" id="ARBA00022692"/>
    </source>
</evidence>
<comment type="caution">
    <text evidence="17">The sequence shown here is derived from an EMBL/GenBank/DDBJ whole genome shotgun (WGS) entry which is preliminary data.</text>
</comment>
<dbReference type="EC" id="2.7.13.3" evidence="14"/>